<keyword evidence="8 9" id="KW-0472">Membrane</keyword>
<dbReference type="Pfam" id="PF01235">
    <property type="entry name" value="Na_Ala_symp"/>
    <property type="match status" value="1"/>
</dbReference>
<dbReference type="EMBL" id="BSDY01000002">
    <property type="protein sequence ID" value="GLI55112.1"/>
    <property type="molecule type" value="Genomic_DNA"/>
</dbReference>
<feature type="transmembrane region" description="Helical" evidence="9">
    <location>
        <begin position="15"/>
        <end position="34"/>
    </location>
</feature>
<evidence type="ECO:0000256" key="8">
    <source>
        <dbReference type="ARBA" id="ARBA00023136"/>
    </source>
</evidence>
<feature type="transmembrane region" description="Helical" evidence="9">
    <location>
        <begin position="386"/>
        <end position="404"/>
    </location>
</feature>
<evidence type="ECO:0000256" key="9">
    <source>
        <dbReference type="RuleBase" id="RU363064"/>
    </source>
</evidence>
<dbReference type="AlphaFoldDB" id="A0A9W6LLX8"/>
<comment type="similarity">
    <text evidence="2 9">Belongs to the alanine or glycine:cation symporter (AGCS) (TC 2.A.25) family.</text>
</comment>
<proteinExistence type="inferred from homology"/>
<evidence type="ECO:0000256" key="4">
    <source>
        <dbReference type="ARBA" id="ARBA00022475"/>
    </source>
</evidence>
<dbReference type="FunFam" id="1.20.1740.10:FF:000004">
    <property type="entry name" value="Sodium:alanine symporter family protein"/>
    <property type="match status" value="1"/>
</dbReference>
<evidence type="ECO:0000256" key="1">
    <source>
        <dbReference type="ARBA" id="ARBA00004651"/>
    </source>
</evidence>
<feature type="transmembrane region" description="Helical" evidence="9">
    <location>
        <begin position="410"/>
        <end position="433"/>
    </location>
</feature>
<keyword evidence="6 9" id="KW-0769">Symport</keyword>
<evidence type="ECO:0000256" key="6">
    <source>
        <dbReference type="ARBA" id="ARBA00022847"/>
    </source>
</evidence>
<dbReference type="PANTHER" id="PTHR30330">
    <property type="entry name" value="AGSS FAMILY TRANSPORTER, SODIUM-ALANINE"/>
    <property type="match status" value="1"/>
</dbReference>
<keyword evidence="11" id="KW-1185">Reference proteome</keyword>
<feature type="transmembrane region" description="Helical" evidence="9">
    <location>
        <begin position="145"/>
        <end position="164"/>
    </location>
</feature>
<dbReference type="Gene3D" id="1.20.1740.10">
    <property type="entry name" value="Amino acid/polyamine transporter I"/>
    <property type="match status" value="1"/>
</dbReference>
<comment type="subcellular location">
    <subcellularLocation>
        <location evidence="1 9">Cell membrane</location>
        <topology evidence="1 9">Multi-pass membrane protein</topology>
    </subcellularLocation>
</comment>
<dbReference type="Proteomes" id="UP001144471">
    <property type="component" value="Unassembled WGS sequence"/>
</dbReference>
<protein>
    <submittedName>
        <fullName evidence="10">Sodium:alanine symporter</fullName>
    </submittedName>
</protein>
<evidence type="ECO:0000256" key="2">
    <source>
        <dbReference type="ARBA" id="ARBA00009261"/>
    </source>
</evidence>
<evidence type="ECO:0000256" key="3">
    <source>
        <dbReference type="ARBA" id="ARBA00022448"/>
    </source>
</evidence>
<keyword evidence="5 9" id="KW-0812">Transmembrane</keyword>
<feature type="transmembrane region" description="Helical" evidence="9">
    <location>
        <begin position="298"/>
        <end position="320"/>
    </location>
</feature>
<feature type="transmembrane region" description="Helical" evidence="9">
    <location>
        <begin position="176"/>
        <end position="197"/>
    </location>
</feature>
<feature type="transmembrane region" description="Helical" evidence="9">
    <location>
        <begin position="67"/>
        <end position="91"/>
    </location>
</feature>
<dbReference type="GO" id="GO:0005283">
    <property type="term" value="F:amino acid:sodium symporter activity"/>
    <property type="evidence" value="ECO:0007669"/>
    <property type="project" value="InterPro"/>
</dbReference>
<dbReference type="InterPro" id="IPR001463">
    <property type="entry name" value="Na/Ala_symport"/>
</dbReference>
<keyword evidence="3 9" id="KW-0813">Transport</keyword>
<dbReference type="PROSITE" id="PS00873">
    <property type="entry name" value="NA_ALANINE_SYMP"/>
    <property type="match status" value="1"/>
</dbReference>
<gene>
    <name evidence="10" type="ORF">PM10SUCC1_06270</name>
</gene>
<keyword evidence="4 9" id="KW-1003">Cell membrane</keyword>
<organism evidence="10 11">
    <name type="scientific">Propionigenium maris DSM 9537</name>
    <dbReference type="NCBI Taxonomy" id="1123000"/>
    <lineage>
        <taxon>Bacteria</taxon>
        <taxon>Fusobacteriati</taxon>
        <taxon>Fusobacteriota</taxon>
        <taxon>Fusobacteriia</taxon>
        <taxon>Fusobacteriales</taxon>
        <taxon>Fusobacteriaceae</taxon>
        <taxon>Propionigenium</taxon>
    </lineage>
</organism>
<reference evidence="10" key="1">
    <citation type="submission" date="2022-12" db="EMBL/GenBank/DDBJ databases">
        <title>Reference genome sequencing for broad-spectrum identification of bacterial and archaeal isolates by mass spectrometry.</title>
        <authorList>
            <person name="Sekiguchi Y."/>
            <person name="Tourlousse D.M."/>
        </authorList>
    </citation>
    <scope>NUCLEOTIDE SEQUENCE</scope>
    <source>
        <strain evidence="10">10succ1</strain>
    </source>
</reference>
<dbReference type="PANTHER" id="PTHR30330:SF1">
    <property type="entry name" value="AMINO-ACID CARRIER PROTEIN ALST"/>
    <property type="match status" value="1"/>
</dbReference>
<dbReference type="PRINTS" id="PR00175">
    <property type="entry name" value="NAALASMPORT"/>
</dbReference>
<evidence type="ECO:0000256" key="5">
    <source>
        <dbReference type="ARBA" id="ARBA00022692"/>
    </source>
</evidence>
<feature type="transmembrane region" description="Helical" evidence="9">
    <location>
        <begin position="209"/>
        <end position="230"/>
    </location>
</feature>
<keyword evidence="7 9" id="KW-1133">Transmembrane helix</keyword>
<evidence type="ECO:0000313" key="10">
    <source>
        <dbReference type="EMBL" id="GLI55112.1"/>
    </source>
</evidence>
<feature type="transmembrane region" description="Helical" evidence="9">
    <location>
        <begin position="340"/>
        <end position="366"/>
    </location>
</feature>
<evidence type="ECO:0000256" key="7">
    <source>
        <dbReference type="ARBA" id="ARBA00022989"/>
    </source>
</evidence>
<dbReference type="GO" id="GO:0005886">
    <property type="term" value="C:plasma membrane"/>
    <property type="evidence" value="ECO:0007669"/>
    <property type="project" value="UniProtKB-SubCell"/>
</dbReference>
<evidence type="ECO:0000313" key="11">
    <source>
        <dbReference type="Proteomes" id="UP001144471"/>
    </source>
</evidence>
<sequence length="480" mass="50737">MLNFLSSLVDLGNTILWSYVLIVLLIGAGLFFTIKNKFVQFKFIGEMVKLLGEGSGKSENGVSSFQAFCISTASRVGTGNLAGVALAVAAGGPGAVFWMWIIALLGAASAFVESTLAQVYKEKTDGGYRGGPSYYMEKALNNRKLGISFSILITVCFGLIFNSVQSNTISLAFEGAFGLNRTILGFILTALTGIIIFGGVKRIAKVAEAIVPVMAVLYLLVVAFVLVKNITLVPSVISMIISSAFGLKQFAGGAIGAAVMQGIKRGLFSNEAGMGSAPNAAATAEVSHPVKQGLIQTLGVFTDTILICSATAMLILVSGAHTQEGLSGIQLTQTALVSQVGSWGGIFIALCILLFAFSSIIGNYYYGEANIEFMSGSKSILTAYRLGVLFMVFFGARVAMGTVWNLADLFMGLMAVINIYAIIKLAPVAKTLLDDYIDQKREGKNPVFDATKVGLVEGTECWGGREASPEAQKKKEAKLA</sequence>
<accession>A0A9W6LLX8</accession>
<dbReference type="NCBIfam" id="TIGR00835">
    <property type="entry name" value="agcS"/>
    <property type="match status" value="1"/>
</dbReference>
<name>A0A9W6LLX8_9FUSO</name>
<comment type="caution">
    <text evidence="10">The sequence shown here is derived from an EMBL/GenBank/DDBJ whole genome shotgun (WGS) entry which is preliminary data.</text>
</comment>